<sequence>MATTQHLSSWLRLVLNPETDNVDGTESNGSDHSGDDENVATKECVFCFRVRPLEEFVSKRKSKNLNPPTTTTCLECREFKQTRNRRNVPQRHCMSIGNAAVDFENYGLSEATGAACSIYENDRRIRGTMSGDTDCFTGLFAGKCCLCTKQTEMRISGYGGQALMDAICGNSEQGFMVSADLSESYNHTSPRPSPLVIRVVLYFANYAMDAVRFIVEKYNASIQGTATAYSLNGRCHCHNFNHNDVSGLPNWL</sequence>
<dbReference type="EMBL" id="MU853930">
    <property type="protein sequence ID" value="KAK3935286.1"/>
    <property type="molecule type" value="Genomic_DNA"/>
</dbReference>
<evidence type="ECO:0000313" key="2">
    <source>
        <dbReference type="Proteomes" id="UP001303473"/>
    </source>
</evidence>
<name>A0AAN6S0H8_9PEZI</name>
<accession>A0AAN6S0H8</accession>
<organism evidence="1 2">
    <name type="scientific">Diplogelasinospora grovesii</name>
    <dbReference type="NCBI Taxonomy" id="303347"/>
    <lineage>
        <taxon>Eukaryota</taxon>
        <taxon>Fungi</taxon>
        <taxon>Dikarya</taxon>
        <taxon>Ascomycota</taxon>
        <taxon>Pezizomycotina</taxon>
        <taxon>Sordariomycetes</taxon>
        <taxon>Sordariomycetidae</taxon>
        <taxon>Sordariales</taxon>
        <taxon>Diplogelasinosporaceae</taxon>
        <taxon>Diplogelasinospora</taxon>
    </lineage>
</organism>
<keyword evidence="2" id="KW-1185">Reference proteome</keyword>
<dbReference type="Proteomes" id="UP001303473">
    <property type="component" value="Unassembled WGS sequence"/>
</dbReference>
<reference evidence="2" key="1">
    <citation type="journal article" date="2023" name="Mol. Phylogenet. Evol.">
        <title>Genome-scale phylogeny and comparative genomics of the fungal order Sordariales.</title>
        <authorList>
            <person name="Hensen N."/>
            <person name="Bonometti L."/>
            <person name="Westerberg I."/>
            <person name="Brannstrom I.O."/>
            <person name="Guillou S."/>
            <person name="Cros-Aarteil S."/>
            <person name="Calhoun S."/>
            <person name="Haridas S."/>
            <person name="Kuo A."/>
            <person name="Mondo S."/>
            <person name="Pangilinan J."/>
            <person name="Riley R."/>
            <person name="LaButti K."/>
            <person name="Andreopoulos B."/>
            <person name="Lipzen A."/>
            <person name="Chen C."/>
            <person name="Yan M."/>
            <person name="Daum C."/>
            <person name="Ng V."/>
            <person name="Clum A."/>
            <person name="Steindorff A."/>
            <person name="Ohm R.A."/>
            <person name="Martin F."/>
            <person name="Silar P."/>
            <person name="Natvig D.O."/>
            <person name="Lalanne C."/>
            <person name="Gautier V."/>
            <person name="Ament-Velasquez S.L."/>
            <person name="Kruys A."/>
            <person name="Hutchinson M.I."/>
            <person name="Powell A.J."/>
            <person name="Barry K."/>
            <person name="Miller A.N."/>
            <person name="Grigoriev I.V."/>
            <person name="Debuchy R."/>
            <person name="Gladieux P."/>
            <person name="Hiltunen Thoren M."/>
            <person name="Johannesson H."/>
        </authorList>
    </citation>
    <scope>NUCLEOTIDE SEQUENCE [LARGE SCALE GENOMIC DNA]</scope>
    <source>
        <strain evidence="2">CBS 340.73</strain>
    </source>
</reference>
<gene>
    <name evidence="1" type="ORF">QBC46DRAFT_413179</name>
</gene>
<protein>
    <submittedName>
        <fullName evidence="1">Uncharacterized protein</fullName>
    </submittedName>
</protein>
<dbReference type="AlphaFoldDB" id="A0AAN6S0H8"/>
<comment type="caution">
    <text evidence="1">The sequence shown here is derived from an EMBL/GenBank/DDBJ whole genome shotgun (WGS) entry which is preliminary data.</text>
</comment>
<proteinExistence type="predicted"/>
<evidence type="ECO:0000313" key="1">
    <source>
        <dbReference type="EMBL" id="KAK3935286.1"/>
    </source>
</evidence>